<evidence type="ECO:0000313" key="1">
    <source>
        <dbReference type="EMBL" id="MBB5493509.1"/>
    </source>
</evidence>
<keyword evidence="2" id="KW-1185">Reference proteome</keyword>
<protein>
    <submittedName>
        <fullName evidence="1">Uncharacterized protein</fullName>
    </submittedName>
</protein>
<dbReference type="AlphaFoldDB" id="A0A840W921"/>
<gene>
    <name evidence="1" type="ORF">HNR07_004646</name>
</gene>
<proteinExistence type="predicted"/>
<dbReference type="EMBL" id="JACHDO010000001">
    <property type="protein sequence ID" value="MBB5493509.1"/>
    <property type="molecule type" value="Genomic_DNA"/>
</dbReference>
<reference evidence="1 2" key="1">
    <citation type="submission" date="2020-08" db="EMBL/GenBank/DDBJ databases">
        <title>Sequencing the genomes of 1000 actinobacteria strains.</title>
        <authorList>
            <person name="Klenk H.-P."/>
        </authorList>
    </citation>
    <scope>NUCLEOTIDE SEQUENCE [LARGE SCALE GENOMIC DNA]</scope>
    <source>
        <strain evidence="1 2">DSM 44598</strain>
    </source>
</reference>
<sequence length="172" mass="19156">MRDIYSRDLLTVIDEALQPPAHLPPPELAAWHSHTLRHRLPLIRQALRIAHEVGDAELATQLIDQAIAEHPNPPRTLRAVGGDGPRLPVRLQANPPDGGELPVPEHVLCPLLYKQWNLTIEGQPPHEVYVARRPIGWTGEGDAFERITAPTRYELLRLLGHRLLGPSSSPDS</sequence>
<comment type="caution">
    <text evidence="1">The sequence shown here is derived from an EMBL/GenBank/DDBJ whole genome shotgun (WGS) entry which is preliminary data.</text>
</comment>
<name>A0A840W921_9ACTN</name>
<dbReference type="RefSeq" id="WP_184366706.1">
    <property type="nucleotide sequence ID" value="NZ_BAAAKM010000018.1"/>
</dbReference>
<accession>A0A840W921</accession>
<dbReference type="Proteomes" id="UP000579647">
    <property type="component" value="Unassembled WGS sequence"/>
</dbReference>
<evidence type="ECO:0000313" key="2">
    <source>
        <dbReference type="Proteomes" id="UP000579647"/>
    </source>
</evidence>
<organism evidence="1 2">
    <name type="scientific">Nocardiopsis metallicus</name>
    <dbReference type="NCBI Taxonomy" id="179819"/>
    <lineage>
        <taxon>Bacteria</taxon>
        <taxon>Bacillati</taxon>
        <taxon>Actinomycetota</taxon>
        <taxon>Actinomycetes</taxon>
        <taxon>Streptosporangiales</taxon>
        <taxon>Nocardiopsidaceae</taxon>
        <taxon>Nocardiopsis</taxon>
    </lineage>
</organism>